<sequence length="109" mass="11741">MTLQLPPAIAAYFSVDRAGDIDAILACFTEDASVLDEGKMHQGHDAVRAWKAKSSAAYNYVSAPFAATSDTDQTIVTSRLTGDFPGSPLDLRYFFTLRAGKIAALEIKP</sequence>
<comment type="caution">
    <text evidence="2">The sequence shown here is derived from an EMBL/GenBank/DDBJ whole genome shotgun (WGS) entry which is preliminary data.</text>
</comment>
<dbReference type="Proteomes" id="UP000245890">
    <property type="component" value="Unassembled WGS sequence"/>
</dbReference>
<evidence type="ECO:0000313" key="3">
    <source>
        <dbReference type="Proteomes" id="UP000245890"/>
    </source>
</evidence>
<dbReference type="Gene3D" id="3.10.450.50">
    <property type="match status" value="1"/>
</dbReference>
<accession>A0A2U0SGT0</accession>
<dbReference type="Pfam" id="PF12680">
    <property type="entry name" value="SnoaL_2"/>
    <property type="match status" value="1"/>
</dbReference>
<name>A0A2U0SGT0_9SPHN</name>
<dbReference type="OrthoDB" id="8684708at2"/>
<dbReference type="SUPFAM" id="SSF54427">
    <property type="entry name" value="NTF2-like"/>
    <property type="match status" value="1"/>
</dbReference>
<dbReference type="EMBL" id="QENQ01000001">
    <property type="protein sequence ID" value="PVX30570.1"/>
    <property type="molecule type" value="Genomic_DNA"/>
</dbReference>
<gene>
    <name evidence="2" type="ORF">DD559_15505</name>
</gene>
<organism evidence="2 3">
    <name type="scientific">Sphingomonas pokkalii</name>
    <dbReference type="NCBI Taxonomy" id="2175090"/>
    <lineage>
        <taxon>Bacteria</taxon>
        <taxon>Pseudomonadati</taxon>
        <taxon>Pseudomonadota</taxon>
        <taxon>Alphaproteobacteria</taxon>
        <taxon>Sphingomonadales</taxon>
        <taxon>Sphingomonadaceae</taxon>
        <taxon>Sphingomonas</taxon>
    </lineage>
</organism>
<evidence type="ECO:0000259" key="1">
    <source>
        <dbReference type="Pfam" id="PF12680"/>
    </source>
</evidence>
<feature type="domain" description="SnoaL-like" evidence="1">
    <location>
        <begin position="10"/>
        <end position="104"/>
    </location>
</feature>
<evidence type="ECO:0000313" key="2">
    <source>
        <dbReference type="EMBL" id="PVX30570.1"/>
    </source>
</evidence>
<dbReference type="InterPro" id="IPR037401">
    <property type="entry name" value="SnoaL-like"/>
</dbReference>
<dbReference type="RefSeq" id="WP_116469980.1">
    <property type="nucleotide sequence ID" value="NZ_QENQ01000001.1"/>
</dbReference>
<protein>
    <submittedName>
        <fullName evidence="2">Polyketide cyclase</fullName>
    </submittedName>
</protein>
<proteinExistence type="predicted"/>
<dbReference type="AlphaFoldDB" id="A0A2U0SGT0"/>
<keyword evidence="3" id="KW-1185">Reference proteome</keyword>
<reference evidence="2 3" key="1">
    <citation type="submission" date="2018-05" db="EMBL/GenBank/DDBJ databases">
        <title>Description of Sphingomonas pokkalii sp nov, isolated from the rhizosphere of saline tolerant pokkali rice and its draft genome analysis.</title>
        <authorList>
            <person name="Menon R."/>
            <person name="Kumari S."/>
            <person name="Rameshkumar N."/>
        </authorList>
    </citation>
    <scope>NUCLEOTIDE SEQUENCE [LARGE SCALE GENOMIC DNA]</scope>
    <source>
        <strain evidence="2 3">L3B27</strain>
    </source>
</reference>
<dbReference type="InterPro" id="IPR032710">
    <property type="entry name" value="NTF2-like_dom_sf"/>
</dbReference>